<accession>A0AA49JFQ4</accession>
<feature type="domain" description="Protein FecR C-terminal" evidence="3">
    <location>
        <begin position="272"/>
        <end position="340"/>
    </location>
</feature>
<dbReference type="PIRSF" id="PIRSF018266">
    <property type="entry name" value="FecR"/>
    <property type="match status" value="1"/>
</dbReference>
<evidence type="ECO:0000259" key="2">
    <source>
        <dbReference type="Pfam" id="PF04773"/>
    </source>
</evidence>
<reference evidence="4" key="1">
    <citation type="journal article" date="2023" name="Comput. Struct. Biotechnol. J.">
        <title>Discovery of a novel marine Bacteroidetes with a rich repertoire of carbohydrate-active enzymes.</title>
        <authorList>
            <person name="Chen B."/>
            <person name="Liu G."/>
            <person name="Chen Q."/>
            <person name="Wang H."/>
            <person name="Liu L."/>
            <person name="Tang K."/>
        </authorList>
    </citation>
    <scope>NUCLEOTIDE SEQUENCE</scope>
    <source>
        <strain evidence="4">TK19036</strain>
    </source>
</reference>
<dbReference type="InterPro" id="IPR006860">
    <property type="entry name" value="FecR"/>
</dbReference>
<gene>
    <name evidence="4" type="ORF">K4G66_08730</name>
</gene>
<dbReference type="GO" id="GO:0016989">
    <property type="term" value="F:sigma factor antagonist activity"/>
    <property type="evidence" value="ECO:0007669"/>
    <property type="project" value="TreeGrafter"/>
</dbReference>
<dbReference type="Pfam" id="PF04773">
    <property type="entry name" value="FecR"/>
    <property type="match status" value="1"/>
</dbReference>
<dbReference type="Gene3D" id="2.60.120.1440">
    <property type="match status" value="1"/>
</dbReference>
<evidence type="ECO:0000259" key="3">
    <source>
        <dbReference type="Pfam" id="PF16344"/>
    </source>
</evidence>
<dbReference type="AlphaFoldDB" id="A0AA49JFQ4"/>
<protein>
    <submittedName>
        <fullName evidence="4">FecR domain-containing protein</fullName>
    </submittedName>
</protein>
<dbReference type="InterPro" id="IPR012373">
    <property type="entry name" value="Ferrdict_sens_TM"/>
</dbReference>
<evidence type="ECO:0000313" key="4">
    <source>
        <dbReference type="EMBL" id="WKN38786.1"/>
    </source>
</evidence>
<dbReference type="PANTHER" id="PTHR30273:SF2">
    <property type="entry name" value="PROTEIN FECR"/>
    <property type="match status" value="1"/>
</dbReference>
<dbReference type="EMBL" id="CP120682">
    <property type="protein sequence ID" value="WKN38786.1"/>
    <property type="molecule type" value="Genomic_DNA"/>
</dbReference>
<reference evidence="4" key="2">
    <citation type="journal article" date="2024" name="Antonie Van Leeuwenhoek">
        <title>Roseihalotalea indica gen. nov., sp. nov., a halophilic Bacteroidetes from mesopelagic Southwest Indian Ocean with higher carbohydrate metabolic potential.</title>
        <authorList>
            <person name="Chen B."/>
            <person name="Zhang M."/>
            <person name="Lin D."/>
            <person name="Ye J."/>
            <person name="Tang K."/>
        </authorList>
    </citation>
    <scope>NUCLEOTIDE SEQUENCE</scope>
    <source>
        <strain evidence="4">TK19036</strain>
    </source>
</reference>
<keyword evidence="1" id="KW-0812">Transmembrane</keyword>
<sequence length="345" mass="39950">MNYEDYDRNDFLVDDYFIKWVRNPDAQTEQFWKSWIEHHPEKKEMIEEARYIVASVRFEDDTLQEQEVSEIWNSIRPNAQSAKPSTHQPVYVPASFPWQRMAAVFGGLIILALLSLWIVKWQSVEQESMTQYATEYGQTKTIVLPDQSEVILNANSSLHFSHHWHPDSARQIWLDGEAYFSVVHQENDHEFIVHSRGIDIRVLGTEFNVNNRRSKVRVVLSTGKVTLKDQHQAVGEEIVMRPGELVEIEEGKGEYSRKEVKTELYTSWKGNKLVFDGTPLSDIAQLLEDNYGYQVSIKDASLAERQFKGSVSTDEIDKLLAQLGKIFNADIQKKGKQIFIQKRAE</sequence>
<organism evidence="4">
    <name type="scientific">Roseihalotalea indica</name>
    <dbReference type="NCBI Taxonomy" id="2867963"/>
    <lineage>
        <taxon>Bacteria</taxon>
        <taxon>Pseudomonadati</taxon>
        <taxon>Bacteroidota</taxon>
        <taxon>Cytophagia</taxon>
        <taxon>Cytophagales</taxon>
        <taxon>Catalimonadaceae</taxon>
        <taxon>Roseihalotalea</taxon>
    </lineage>
</organism>
<dbReference type="InterPro" id="IPR032508">
    <property type="entry name" value="FecR_C"/>
</dbReference>
<feature type="domain" description="FecR protein" evidence="2">
    <location>
        <begin position="131"/>
        <end position="225"/>
    </location>
</feature>
<evidence type="ECO:0000256" key="1">
    <source>
        <dbReference type="SAM" id="Phobius"/>
    </source>
</evidence>
<feature type="transmembrane region" description="Helical" evidence="1">
    <location>
        <begin position="101"/>
        <end position="119"/>
    </location>
</feature>
<keyword evidence="1" id="KW-0472">Membrane</keyword>
<proteinExistence type="predicted"/>
<dbReference type="PANTHER" id="PTHR30273">
    <property type="entry name" value="PERIPLASMIC SIGNAL SENSOR AND SIGMA FACTOR ACTIVATOR FECR-RELATED"/>
    <property type="match status" value="1"/>
</dbReference>
<dbReference type="Gene3D" id="3.55.50.30">
    <property type="match status" value="1"/>
</dbReference>
<dbReference type="Pfam" id="PF16344">
    <property type="entry name" value="FecR_C"/>
    <property type="match status" value="1"/>
</dbReference>
<keyword evidence="1" id="KW-1133">Transmembrane helix</keyword>
<name>A0AA49JFQ4_9BACT</name>